<protein>
    <submittedName>
        <fullName evidence="2">Uncharacterized protein</fullName>
    </submittedName>
</protein>
<comment type="caution">
    <text evidence="2">The sequence shown here is derived from an EMBL/GenBank/DDBJ whole genome shotgun (WGS) entry which is preliminary data.</text>
</comment>
<feature type="region of interest" description="Disordered" evidence="1">
    <location>
        <begin position="75"/>
        <end position="98"/>
    </location>
</feature>
<organism evidence="2 3">
    <name type="scientific">Popillia japonica</name>
    <name type="common">Japanese beetle</name>
    <dbReference type="NCBI Taxonomy" id="7064"/>
    <lineage>
        <taxon>Eukaryota</taxon>
        <taxon>Metazoa</taxon>
        <taxon>Ecdysozoa</taxon>
        <taxon>Arthropoda</taxon>
        <taxon>Hexapoda</taxon>
        <taxon>Insecta</taxon>
        <taxon>Pterygota</taxon>
        <taxon>Neoptera</taxon>
        <taxon>Endopterygota</taxon>
        <taxon>Coleoptera</taxon>
        <taxon>Polyphaga</taxon>
        <taxon>Scarabaeiformia</taxon>
        <taxon>Scarabaeidae</taxon>
        <taxon>Rutelinae</taxon>
        <taxon>Popillia</taxon>
    </lineage>
</organism>
<dbReference type="Proteomes" id="UP001458880">
    <property type="component" value="Unassembled WGS sequence"/>
</dbReference>
<dbReference type="AlphaFoldDB" id="A0AAW1G816"/>
<name>A0AAW1G816_POPJA</name>
<feature type="non-terminal residue" evidence="2">
    <location>
        <position position="98"/>
    </location>
</feature>
<dbReference type="EMBL" id="JASPKY010004982">
    <property type="protein sequence ID" value="KAK9659791.1"/>
    <property type="molecule type" value="Genomic_DNA"/>
</dbReference>
<evidence type="ECO:0000313" key="3">
    <source>
        <dbReference type="Proteomes" id="UP001458880"/>
    </source>
</evidence>
<reference evidence="2 3" key="1">
    <citation type="journal article" date="2024" name="BMC Genomics">
        <title>De novo assembly and annotation of Popillia japonica's genome with initial clues to its potential as an invasive pest.</title>
        <authorList>
            <person name="Cucini C."/>
            <person name="Boschi S."/>
            <person name="Funari R."/>
            <person name="Cardaioli E."/>
            <person name="Iannotti N."/>
            <person name="Marturano G."/>
            <person name="Paoli F."/>
            <person name="Bruttini M."/>
            <person name="Carapelli A."/>
            <person name="Frati F."/>
            <person name="Nardi F."/>
        </authorList>
    </citation>
    <scope>NUCLEOTIDE SEQUENCE [LARGE SCALE GENOMIC DNA]</scope>
    <source>
        <strain evidence="2">DMR45628</strain>
    </source>
</reference>
<sequence>MLTEEELLDIIDNLSDLSYCSDEDNNGEDDWHNIVEGEEVIQTNDPNLEPEEPTEIIEHEEELFWVLLGEEVIQTNDPNLEPEEPTEIIEHEEETRFT</sequence>
<evidence type="ECO:0000313" key="2">
    <source>
        <dbReference type="EMBL" id="KAK9659791.1"/>
    </source>
</evidence>
<evidence type="ECO:0000256" key="1">
    <source>
        <dbReference type="SAM" id="MobiDB-lite"/>
    </source>
</evidence>
<gene>
    <name evidence="2" type="ORF">QE152_g41555</name>
</gene>
<accession>A0AAW1G816</accession>
<proteinExistence type="predicted"/>
<feature type="compositionally biased region" description="Acidic residues" evidence="1">
    <location>
        <begin position="80"/>
        <end position="92"/>
    </location>
</feature>
<keyword evidence="3" id="KW-1185">Reference proteome</keyword>